<dbReference type="Gene3D" id="2.40.50.90">
    <property type="match status" value="1"/>
</dbReference>
<evidence type="ECO:0000259" key="2">
    <source>
        <dbReference type="PROSITE" id="PS51841"/>
    </source>
</evidence>
<comment type="caution">
    <text evidence="3">The sequence shown here is derived from an EMBL/GenBank/DDBJ whole genome shotgun (WGS) entry which is preliminary data.</text>
</comment>
<reference evidence="3 4" key="1">
    <citation type="submission" date="2021-01" db="EMBL/GenBank/DDBJ databases">
        <title>Whole genome shotgun sequence of Actinoplanes palleronii NBRC 14916.</title>
        <authorList>
            <person name="Komaki H."/>
            <person name="Tamura T."/>
        </authorList>
    </citation>
    <scope>NUCLEOTIDE SEQUENCE [LARGE SCALE GENOMIC DNA]</scope>
    <source>
        <strain evidence="3 4">NBRC 14916</strain>
    </source>
</reference>
<gene>
    <name evidence="3" type="ORF">Apa02nite_001930</name>
</gene>
<keyword evidence="4" id="KW-1185">Reference proteome</keyword>
<keyword evidence="1" id="KW-0732">Signal</keyword>
<dbReference type="InterPro" id="IPR035437">
    <property type="entry name" value="SNase_OB-fold_sf"/>
</dbReference>
<organism evidence="3 4">
    <name type="scientific">Actinoplanes palleronii</name>
    <dbReference type="NCBI Taxonomy" id="113570"/>
    <lineage>
        <taxon>Bacteria</taxon>
        <taxon>Bacillati</taxon>
        <taxon>Actinomycetota</taxon>
        <taxon>Actinomycetes</taxon>
        <taxon>Micromonosporales</taxon>
        <taxon>Micromonosporaceae</taxon>
        <taxon>Actinoplanes</taxon>
    </lineage>
</organism>
<feature type="chain" id="PRO_5047007634" description="LTD domain-containing protein" evidence="1">
    <location>
        <begin position="30"/>
        <end position="416"/>
    </location>
</feature>
<name>A0ABQ4B0A3_9ACTN</name>
<sequence length="416" mass="44775">MLRRLLSLATSLTTATALTLAALPAPAEAATTACRPGAGSPRCSVWTGKVSWVADGDTLLVDVNGDGTKTPRSIRLIGVQAMEQHVYSPQPAKRRGDCHAIEATARVEQLVKAGKGVVRMTAQKSGSQSRSRPLRSMSVKINGKWRDIGEDLVRHGYALWLPFAGEWAWDSAYELAEANAAAEKNLMWDDDYCGTGPAQDAQLSVWANSDADGDDATNLNGEWVRIGNTGAQPVPIGGWWVRDSGLRRYTFAAGAEVPAGGAVYVHVGKGADTATDKYWGLTAPIFTNVDPLGHSVGDGAYLFDPQGDLRQAMLYPCRVHCGSPLTGKVTLRVKYAGVEKIEVVNTSDQPVDLQGHAVVSRYQHRFEESTVLQPGESLEVQLAGGRRVLDDAGGEVRLQTADMWTVACRWWGTGKC</sequence>
<dbReference type="Gene3D" id="2.60.40.1260">
    <property type="entry name" value="Lamin Tail domain"/>
    <property type="match status" value="1"/>
</dbReference>
<evidence type="ECO:0000313" key="4">
    <source>
        <dbReference type="Proteomes" id="UP000624709"/>
    </source>
</evidence>
<dbReference type="InterPro" id="IPR036415">
    <property type="entry name" value="Lamin_tail_dom_sf"/>
</dbReference>
<dbReference type="SUPFAM" id="SSF50199">
    <property type="entry name" value="Staphylococcal nuclease"/>
    <property type="match status" value="1"/>
</dbReference>
<protein>
    <recommendedName>
        <fullName evidence="2">LTD domain-containing protein</fullName>
    </recommendedName>
</protein>
<dbReference type="Proteomes" id="UP000624709">
    <property type="component" value="Unassembled WGS sequence"/>
</dbReference>
<dbReference type="Pfam" id="PF00932">
    <property type="entry name" value="LTD"/>
    <property type="match status" value="1"/>
</dbReference>
<accession>A0ABQ4B0A3</accession>
<dbReference type="InterPro" id="IPR001322">
    <property type="entry name" value="Lamin_tail_dom"/>
</dbReference>
<dbReference type="EMBL" id="BOMS01000004">
    <property type="protein sequence ID" value="GIE64085.1"/>
    <property type="molecule type" value="Genomic_DNA"/>
</dbReference>
<dbReference type="SUPFAM" id="SSF74853">
    <property type="entry name" value="Lamin A/C globular tail domain"/>
    <property type="match status" value="2"/>
</dbReference>
<evidence type="ECO:0000313" key="3">
    <source>
        <dbReference type="EMBL" id="GIE64085.1"/>
    </source>
</evidence>
<feature type="domain" description="LTD" evidence="2">
    <location>
        <begin position="197"/>
        <end position="317"/>
    </location>
</feature>
<evidence type="ECO:0000256" key="1">
    <source>
        <dbReference type="SAM" id="SignalP"/>
    </source>
</evidence>
<feature type="signal peptide" evidence="1">
    <location>
        <begin position="1"/>
        <end position="29"/>
    </location>
</feature>
<proteinExistence type="predicted"/>
<dbReference type="PROSITE" id="PS51841">
    <property type="entry name" value="LTD"/>
    <property type="match status" value="1"/>
</dbReference>